<evidence type="ECO:0000256" key="3">
    <source>
        <dbReference type="ARBA" id="ARBA00023125"/>
    </source>
</evidence>
<dbReference type="InterPro" id="IPR036388">
    <property type="entry name" value="WH-like_DNA-bd_sf"/>
</dbReference>
<dbReference type="PROSITE" id="PS50931">
    <property type="entry name" value="HTH_LYSR"/>
    <property type="match status" value="1"/>
</dbReference>
<dbReference type="CDD" id="cd08415">
    <property type="entry name" value="PBP2_LysR_opines_like"/>
    <property type="match status" value="1"/>
</dbReference>
<evidence type="ECO:0000313" key="7">
    <source>
        <dbReference type="Proteomes" id="UP001159100"/>
    </source>
</evidence>
<dbReference type="Proteomes" id="UP001159100">
    <property type="component" value="Unassembled WGS sequence"/>
</dbReference>
<reference evidence="6 7" key="1">
    <citation type="submission" date="2023-02" db="EMBL/GenBank/DDBJ databases">
        <title>Pseudomonas chrutzelriedensis sp. nov., a potently antifungal strain isolated from moss.</title>
        <authorList>
            <person name="Schnyder A."/>
            <person name="Kalawong R."/>
            <person name="Eberl L."/>
            <person name="Agnoli K."/>
        </authorList>
    </citation>
    <scope>NUCLEOTIDE SEQUENCE [LARGE SCALE GENOMIC DNA]</scope>
    <source>
        <strain evidence="6 7">681</strain>
    </source>
</reference>
<name>A0ABT6QJM8_9PSED</name>
<feature type="domain" description="HTH lysR-type" evidence="5">
    <location>
        <begin position="1"/>
        <end position="58"/>
    </location>
</feature>
<evidence type="ECO:0000256" key="4">
    <source>
        <dbReference type="ARBA" id="ARBA00023163"/>
    </source>
</evidence>
<dbReference type="Gene3D" id="3.40.190.290">
    <property type="match status" value="1"/>
</dbReference>
<evidence type="ECO:0000256" key="2">
    <source>
        <dbReference type="ARBA" id="ARBA00023015"/>
    </source>
</evidence>
<keyword evidence="7" id="KW-1185">Reference proteome</keyword>
<accession>A0ABT6QJM8</accession>
<dbReference type="SUPFAM" id="SSF53850">
    <property type="entry name" value="Periplasmic binding protein-like II"/>
    <property type="match status" value="1"/>
</dbReference>
<comment type="similarity">
    <text evidence="1">Belongs to the LysR transcriptional regulatory family.</text>
</comment>
<keyword evidence="4" id="KW-0804">Transcription</keyword>
<dbReference type="InterPro" id="IPR036390">
    <property type="entry name" value="WH_DNA-bd_sf"/>
</dbReference>
<dbReference type="Pfam" id="PF03466">
    <property type="entry name" value="LysR_substrate"/>
    <property type="match status" value="1"/>
</dbReference>
<gene>
    <name evidence="6" type="ORF">POF45_06465</name>
</gene>
<evidence type="ECO:0000259" key="5">
    <source>
        <dbReference type="PROSITE" id="PS50931"/>
    </source>
</evidence>
<evidence type="ECO:0000313" key="6">
    <source>
        <dbReference type="EMBL" id="MDI2591076.1"/>
    </source>
</evidence>
<organism evidence="6 7">
    <name type="scientific">Pseudomonas fungipugnans</name>
    <dbReference type="NCBI Taxonomy" id="3024217"/>
    <lineage>
        <taxon>Bacteria</taxon>
        <taxon>Pseudomonadati</taxon>
        <taxon>Pseudomonadota</taxon>
        <taxon>Gammaproteobacteria</taxon>
        <taxon>Pseudomonadales</taxon>
        <taxon>Pseudomonadaceae</taxon>
        <taxon>Pseudomonas</taxon>
    </lineage>
</organism>
<dbReference type="RefSeq" id="WP_259495249.1">
    <property type="nucleotide sequence ID" value="NZ_JARBWL010000001.1"/>
</dbReference>
<dbReference type="InterPro" id="IPR000847">
    <property type="entry name" value="LysR_HTH_N"/>
</dbReference>
<sequence>MKNRQLEAFRAVMIRHSITSAAEMMSVTQPAVTRLIADLEADVGFKLFVREKARLFPTSDAVLLYREVERSFVGVERIAHAARQIRSLNKGALTVCCAPALAATLLPSWIAQFMALHEGVTVIFTIQGTKIVSEMVANEQCDVGFVTYATWQPGVKLERLFTAPMRCILPIGHRLADRAHITPQDLAGEPFISYPKELDSRRAIDELFAKYQVARQLNIECHLSTAIASLVGFGAGVSIIDPAVADTLGDKVLVRPFTPQIDFEYGIVISERLVASRLTKAFLGFVKEKVIAMSHPG</sequence>
<dbReference type="Gene3D" id="1.10.10.10">
    <property type="entry name" value="Winged helix-like DNA-binding domain superfamily/Winged helix DNA-binding domain"/>
    <property type="match status" value="1"/>
</dbReference>
<dbReference type="SUPFAM" id="SSF46785">
    <property type="entry name" value="Winged helix' DNA-binding domain"/>
    <property type="match status" value="1"/>
</dbReference>
<dbReference type="EMBL" id="JARBWL010000001">
    <property type="protein sequence ID" value="MDI2591076.1"/>
    <property type="molecule type" value="Genomic_DNA"/>
</dbReference>
<dbReference type="PRINTS" id="PR00039">
    <property type="entry name" value="HTHLYSR"/>
</dbReference>
<keyword evidence="2" id="KW-0805">Transcription regulation</keyword>
<dbReference type="InterPro" id="IPR037424">
    <property type="entry name" value="NocR_PBP2"/>
</dbReference>
<dbReference type="InterPro" id="IPR005119">
    <property type="entry name" value="LysR_subst-bd"/>
</dbReference>
<evidence type="ECO:0000256" key="1">
    <source>
        <dbReference type="ARBA" id="ARBA00009437"/>
    </source>
</evidence>
<protein>
    <submittedName>
        <fullName evidence="6">LysR substrate-binding domain-containing protein</fullName>
    </submittedName>
</protein>
<dbReference type="Pfam" id="PF00126">
    <property type="entry name" value="HTH_1"/>
    <property type="match status" value="1"/>
</dbReference>
<comment type="caution">
    <text evidence="6">The sequence shown here is derived from an EMBL/GenBank/DDBJ whole genome shotgun (WGS) entry which is preliminary data.</text>
</comment>
<dbReference type="PANTHER" id="PTHR30427:SF1">
    <property type="entry name" value="TRANSCRIPTIONAL ACTIVATOR PROTEIN LYSR"/>
    <property type="match status" value="1"/>
</dbReference>
<dbReference type="PANTHER" id="PTHR30427">
    <property type="entry name" value="TRANSCRIPTIONAL ACTIVATOR PROTEIN LYSR"/>
    <property type="match status" value="1"/>
</dbReference>
<proteinExistence type="inferred from homology"/>
<keyword evidence="3" id="KW-0238">DNA-binding</keyword>